<evidence type="ECO:0000259" key="1">
    <source>
        <dbReference type="Pfam" id="PF22308"/>
    </source>
</evidence>
<keyword evidence="3" id="KW-1185">Reference proteome</keyword>
<reference evidence="2 3" key="1">
    <citation type="submission" date="2020-10" db="EMBL/GenBank/DDBJ databases">
        <title>Phylogeny of dyella-like bacteria.</title>
        <authorList>
            <person name="Fu J."/>
        </authorList>
    </citation>
    <scope>NUCLEOTIDE SEQUENCE [LARGE SCALE GENOMIC DNA]</scope>
    <source>
        <strain evidence="2 3">Gsoil3046</strain>
    </source>
</reference>
<proteinExistence type="predicted"/>
<protein>
    <recommendedName>
        <fullName evidence="1">DUF6969 domain-containing protein</fullName>
    </recommendedName>
</protein>
<gene>
    <name evidence="2" type="ORF">ISP17_03570</name>
</gene>
<evidence type="ECO:0000313" key="3">
    <source>
        <dbReference type="Proteomes" id="UP001620460"/>
    </source>
</evidence>
<dbReference type="EMBL" id="JADIKM010000001">
    <property type="protein sequence ID" value="MFK2903029.1"/>
    <property type="molecule type" value="Genomic_DNA"/>
</dbReference>
<dbReference type="InterPro" id="IPR054242">
    <property type="entry name" value="DUF6969"/>
</dbReference>
<name>A0ABW8JPU3_9GAMM</name>
<dbReference type="Pfam" id="PF22308">
    <property type="entry name" value="DUF6969"/>
    <property type="match status" value="1"/>
</dbReference>
<dbReference type="Proteomes" id="UP001620460">
    <property type="component" value="Unassembled WGS sequence"/>
</dbReference>
<evidence type="ECO:0000313" key="2">
    <source>
        <dbReference type="EMBL" id="MFK2903029.1"/>
    </source>
</evidence>
<accession>A0ABW8JPU3</accession>
<dbReference type="RefSeq" id="WP_404630141.1">
    <property type="nucleotide sequence ID" value="NZ_JADIKM010000001.1"/>
</dbReference>
<comment type="caution">
    <text evidence="2">The sequence shown here is derived from an EMBL/GenBank/DDBJ whole genome shotgun (WGS) entry which is preliminary data.</text>
</comment>
<organism evidence="2 3">
    <name type="scientific">Dyella ginsengisoli</name>
    <dbReference type="NCBI Taxonomy" id="363848"/>
    <lineage>
        <taxon>Bacteria</taxon>
        <taxon>Pseudomonadati</taxon>
        <taxon>Pseudomonadota</taxon>
        <taxon>Gammaproteobacteria</taxon>
        <taxon>Lysobacterales</taxon>
        <taxon>Rhodanobacteraceae</taxon>
        <taxon>Dyella</taxon>
    </lineage>
</organism>
<sequence length="244" mass="26853">MNHALATAADHPRLPFPQARIAASLRALGRVRRARARAAADALVDCLDRFVTSGRVPLAAALGDTATPQAWRQYQPGGATAMDGRAGTLHFYYHAHRTPGASPAEHGHFHVFAQLGAAADETPRYTHLVAIGVDARGMPQRLFTTNRWVTDETWLPADRLIALAEKIAGEPAVGNDPVDAWLRAQLGVFAPQIAAVLRHRDRRMAMRQQGGHRPGLFEDRRMHVLSQCRISVERQLTALDRVIH</sequence>
<feature type="domain" description="DUF6969" evidence="1">
    <location>
        <begin position="38"/>
        <end position="230"/>
    </location>
</feature>